<organism evidence="1 2">
    <name type="scientific">Pleuronectes platessa</name>
    <name type="common">European plaice</name>
    <dbReference type="NCBI Taxonomy" id="8262"/>
    <lineage>
        <taxon>Eukaryota</taxon>
        <taxon>Metazoa</taxon>
        <taxon>Chordata</taxon>
        <taxon>Craniata</taxon>
        <taxon>Vertebrata</taxon>
        <taxon>Euteleostomi</taxon>
        <taxon>Actinopterygii</taxon>
        <taxon>Neopterygii</taxon>
        <taxon>Teleostei</taxon>
        <taxon>Neoteleostei</taxon>
        <taxon>Acanthomorphata</taxon>
        <taxon>Carangaria</taxon>
        <taxon>Pleuronectiformes</taxon>
        <taxon>Pleuronectoidei</taxon>
        <taxon>Pleuronectidae</taxon>
        <taxon>Pleuronectes</taxon>
    </lineage>
</organism>
<reference evidence="1" key="1">
    <citation type="submission" date="2020-03" db="EMBL/GenBank/DDBJ databases">
        <authorList>
            <person name="Weist P."/>
        </authorList>
    </citation>
    <scope>NUCLEOTIDE SEQUENCE</scope>
</reference>
<accession>A0A9N7YJK1</accession>
<dbReference type="AlphaFoldDB" id="A0A9N7YJK1"/>
<gene>
    <name evidence="1" type="ORF">PLEPLA_LOCUS15952</name>
</gene>
<proteinExistence type="predicted"/>
<sequence>MKTLISESSNSSSQRLKCPQVDDHLIKLDTVNEVPQVQGYLRINGQVFDSKEKNSPVSKRTARNKDSS</sequence>
<comment type="caution">
    <text evidence="1">The sequence shown here is derived from an EMBL/GenBank/DDBJ whole genome shotgun (WGS) entry which is preliminary data.</text>
</comment>
<evidence type="ECO:0000313" key="1">
    <source>
        <dbReference type="EMBL" id="CAB1427998.1"/>
    </source>
</evidence>
<protein>
    <submittedName>
        <fullName evidence="1">Uncharacterized protein</fullName>
    </submittedName>
</protein>
<name>A0A9N7YJK1_PLEPL</name>
<dbReference type="EMBL" id="CADEAL010001012">
    <property type="protein sequence ID" value="CAB1427998.1"/>
    <property type="molecule type" value="Genomic_DNA"/>
</dbReference>
<keyword evidence="2" id="KW-1185">Reference proteome</keyword>
<evidence type="ECO:0000313" key="2">
    <source>
        <dbReference type="Proteomes" id="UP001153269"/>
    </source>
</evidence>
<dbReference type="Proteomes" id="UP001153269">
    <property type="component" value="Unassembled WGS sequence"/>
</dbReference>